<reference evidence="2 3" key="1">
    <citation type="submission" date="2023-02" db="EMBL/GenBank/DDBJ databases">
        <title>LHISI_Scaffold_Assembly.</title>
        <authorList>
            <person name="Stuart O.P."/>
            <person name="Cleave R."/>
            <person name="Magrath M.J.L."/>
            <person name="Mikheyev A.S."/>
        </authorList>
    </citation>
    <scope>NUCLEOTIDE SEQUENCE [LARGE SCALE GENOMIC DNA]</scope>
    <source>
        <strain evidence="2">Daus_M_001</strain>
        <tissue evidence="2">Leg muscle</tissue>
    </source>
</reference>
<protein>
    <submittedName>
        <fullName evidence="2">Uncharacterized protein</fullName>
    </submittedName>
</protein>
<keyword evidence="3" id="KW-1185">Reference proteome</keyword>
<dbReference type="EMBL" id="JARBHB010000014">
    <property type="protein sequence ID" value="KAJ8869148.1"/>
    <property type="molecule type" value="Genomic_DNA"/>
</dbReference>
<feature type="region of interest" description="Disordered" evidence="1">
    <location>
        <begin position="728"/>
        <end position="749"/>
    </location>
</feature>
<feature type="region of interest" description="Disordered" evidence="1">
    <location>
        <begin position="38"/>
        <end position="57"/>
    </location>
</feature>
<feature type="compositionally biased region" description="Basic residues" evidence="1">
    <location>
        <begin position="872"/>
        <end position="886"/>
    </location>
</feature>
<feature type="compositionally biased region" description="Basic residues" evidence="1">
    <location>
        <begin position="835"/>
        <end position="862"/>
    </location>
</feature>
<accession>A0ABQ9GA56</accession>
<feature type="compositionally biased region" description="Basic and acidic residues" evidence="1">
    <location>
        <begin position="821"/>
        <end position="834"/>
    </location>
</feature>
<feature type="compositionally biased region" description="Basic and acidic residues" evidence="1">
    <location>
        <begin position="887"/>
        <end position="903"/>
    </location>
</feature>
<name>A0ABQ9GA56_9NEOP</name>
<evidence type="ECO:0000313" key="3">
    <source>
        <dbReference type="Proteomes" id="UP001159363"/>
    </source>
</evidence>
<comment type="caution">
    <text evidence="2">The sequence shown here is derived from an EMBL/GenBank/DDBJ whole genome shotgun (WGS) entry which is preliminary data.</text>
</comment>
<dbReference type="Proteomes" id="UP001159363">
    <property type="component" value="Chromosome 13"/>
</dbReference>
<organism evidence="2 3">
    <name type="scientific">Dryococelus australis</name>
    <dbReference type="NCBI Taxonomy" id="614101"/>
    <lineage>
        <taxon>Eukaryota</taxon>
        <taxon>Metazoa</taxon>
        <taxon>Ecdysozoa</taxon>
        <taxon>Arthropoda</taxon>
        <taxon>Hexapoda</taxon>
        <taxon>Insecta</taxon>
        <taxon>Pterygota</taxon>
        <taxon>Neoptera</taxon>
        <taxon>Polyneoptera</taxon>
        <taxon>Phasmatodea</taxon>
        <taxon>Verophasmatodea</taxon>
        <taxon>Anareolatae</taxon>
        <taxon>Phasmatidae</taxon>
        <taxon>Eurycanthinae</taxon>
        <taxon>Dryococelus</taxon>
    </lineage>
</organism>
<sequence>MGEKLCENGAASECQGGRETGGPRENPVTSDIVRHDCHLRKSGSGPAGGKNPVRFGGRRARTGRRVNAGASWQLYHGMSGMPHFRLSISSASVSATLAHHHQRSLETAWFTCRIATPLYAKHTFLAFCTHFLVPTYPHHTSLLLNTFWNILKLDSSNARLKMSSSLKIKLALLRNAAIFPNDPGNSSQLIHSPGNLQSNVEWRLFSAKKVPRLVALQSTLVQNLFRRRKISTLSYLRCLLANHRGLGGENTQVNDSVQLAAANEKIDLKRVYTEVTFAIGSEFTMHALDYSDPIADLQGNKKRIPCCQTQHDGNCTRVQSLARRCDGALGACVNVDLITRLLLRLKRITLTQSSPSTVTAGNQCAVGIGISVHATVDSSLQVIRLANFSGPYSLMTSQRTRWIVKPVMSVATRQSERSQRTTSLADVHNKESAACVFSVFFVRNLTRLESLSAPFIPAIWHARLQELTGERGSTILLSGAAILLESVAREKKTRRPAASSGAIPTCENTGATSPEIEYLPTKPPRPRVITGVHEVPVYETLIHVDAIKNPSVVMSRQVPTRFVTWRCCVPPCYGNLRPALHARSQFVLDWKPSGARLRNKIVIQNRLKHAHVPGVVTFPEMNSRNSCGLFYSSLAVYPTAVEHSTSSAAALCGWVHELNGSIRASSFQAGVQTCLLRPLWRPGASKAANCRLGGVQGCQLPSRGFTVQFRLPPKARYVRKQTVHYYNADPARERERERERPPQHRPPRWNAASYSLLTVNRVSRAYSFTFHMLQNRRDHGGCCICPEGITNEGLFKKYLIYRRQHLRAKTVHYCRVNPVRKREREKEGEKERERKKERKRERKERKRERKKEKKRERKRERERRRERERERKKERKERKRVRKERKREKEGEKEREKEGEKERERRRRERERENEGEKERPTTRKQKHKIGRSKDNSLQISVLYLVKCSAARKDGSGENWNFFQLLEEFFKRRGGVKLLAAARHISFRSAYCLEANVSCLFVGGLLPGWSASQTDVGTTKNATDAMRRAI</sequence>
<dbReference type="InterPro" id="IPR051037">
    <property type="entry name" value="RNAPII_TF_IWS1"/>
</dbReference>
<dbReference type="PANTHER" id="PTHR46010">
    <property type="entry name" value="PROTEIN IWS1 HOMOLOG"/>
    <property type="match status" value="1"/>
</dbReference>
<feature type="region of interest" description="Disordered" evidence="1">
    <location>
        <begin position="1"/>
        <end position="29"/>
    </location>
</feature>
<feature type="compositionally biased region" description="Basic and acidic residues" evidence="1">
    <location>
        <begin position="730"/>
        <end position="742"/>
    </location>
</feature>
<evidence type="ECO:0000256" key="1">
    <source>
        <dbReference type="SAM" id="MobiDB-lite"/>
    </source>
</evidence>
<dbReference type="PANTHER" id="PTHR46010:SF1">
    <property type="entry name" value="PROTEIN IWS1 HOMOLOG"/>
    <property type="match status" value="1"/>
</dbReference>
<gene>
    <name evidence="2" type="ORF">PR048_030716</name>
</gene>
<feature type="compositionally biased region" description="Basic and acidic residues" evidence="1">
    <location>
        <begin position="910"/>
        <end position="922"/>
    </location>
</feature>
<feature type="region of interest" description="Disordered" evidence="1">
    <location>
        <begin position="821"/>
        <end position="934"/>
    </location>
</feature>
<evidence type="ECO:0000313" key="2">
    <source>
        <dbReference type="EMBL" id="KAJ8869148.1"/>
    </source>
</evidence>
<proteinExistence type="predicted"/>